<dbReference type="Pfam" id="PF14018">
    <property type="entry name" value="DUF4234"/>
    <property type="match status" value="1"/>
</dbReference>
<feature type="transmembrane region" description="Helical" evidence="1">
    <location>
        <begin position="9"/>
        <end position="30"/>
    </location>
</feature>
<dbReference type="RefSeq" id="WP_178139466.1">
    <property type="nucleotide sequence ID" value="NZ_FRBC01000007.1"/>
</dbReference>
<keyword evidence="1" id="KW-1133">Transmembrane helix</keyword>
<feature type="domain" description="DUF4234" evidence="2">
    <location>
        <begin position="8"/>
        <end position="74"/>
    </location>
</feature>
<organism evidence="3 4">
    <name type="scientific">Selenomonas ruminantium</name>
    <dbReference type="NCBI Taxonomy" id="971"/>
    <lineage>
        <taxon>Bacteria</taxon>
        <taxon>Bacillati</taxon>
        <taxon>Bacillota</taxon>
        <taxon>Negativicutes</taxon>
        <taxon>Selenomonadales</taxon>
        <taxon>Selenomonadaceae</taxon>
        <taxon>Selenomonas</taxon>
    </lineage>
</organism>
<name>A0A1M6TDY0_SELRU</name>
<keyword evidence="1" id="KW-0812">Transmembrane</keyword>
<evidence type="ECO:0000256" key="1">
    <source>
        <dbReference type="SAM" id="Phobius"/>
    </source>
</evidence>
<gene>
    <name evidence="3" type="ORF">SAMN05216582_10770</name>
</gene>
<evidence type="ECO:0000313" key="4">
    <source>
        <dbReference type="Proteomes" id="UP000184263"/>
    </source>
</evidence>
<evidence type="ECO:0000313" key="3">
    <source>
        <dbReference type="EMBL" id="SHK55074.1"/>
    </source>
</evidence>
<keyword evidence="1" id="KW-0472">Membrane</keyword>
<dbReference type="Proteomes" id="UP000184263">
    <property type="component" value="Unassembled WGS sequence"/>
</dbReference>
<accession>A0A1M6TDY0</accession>
<evidence type="ECO:0000259" key="2">
    <source>
        <dbReference type="Pfam" id="PF14018"/>
    </source>
</evidence>
<feature type="transmembrane region" description="Helical" evidence="1">
    <location>
        <begin position="89"/>
        <end position="109"/>
    </location>
</feature>
<proteinExistence type="predicted"/>
<feature type="transmembrane region" description="Helical" evidence="1">
    <location>
        <begin position="50"/>
        <end position="68"/>
    </location>
</feature>
<reference evidence="3 4" key="1">
    <citation type="submission" date="2016-11" db="EMBL/GenBank/DDBJ databases">
        <authorList>
            <person name="Jaros S."/>
            <person name="Januszkiewicz K."/>
            <person name="Wedrychowicz H."/>
        </authorList>
    </citation>
    <scope>NUCLEOTIDE SEQUENCE [LARGE SCALE GENOMIC DNA]</scope>
    <source>
        <strain evidence="3 4">HD4</strain>
    </source>
</reference>
<dbReference type="AlphaFoldDB" id="A0A1M6TDY0"/>
<dbReference type="EMBL" id="FRBC01000007">
    <property type="protein sequence ID" value="SHK55074.1"/>
    <property type="molecule type" value="Genomic_DNA"/>
</dbReference>
<protein>
    <recommendedName>
        <fullName evidence="2">DUF4234 domain-containing protein</fullName>
    </recommendedName>
</protein>
<dbReference type="InterPro" id="IPR025328">
    <property type="entry name" value="DUF4234"/>
</dbReference>
<sequence length="125" mass="14123">MDMGIEKRSIVKAIILSLVTCGIYALYWVYKMTDELHELAGEQTTASGGMVILYTLITCGIYSIYWYYKMGVTVNLAKERRDMRYDHNSPIIYLLLAVFCLGLVSQALMQDSINDIVAYDEGAEA</sequence>